<dbReference type="Gramene" id="Ma07_t17280.1">
    <property type="protein sequence ID" value="Ma07_p17280.1"/>
    <property type="gene ID" value="Ma07_g17280"/>
</dbReference>
<evidence type="ECO:0000313" key="1">
    <source>
        <dbReference type="EnsemblPlants" id="Ma07_p17280.1"/>
    </source>
</evidence>
<dbReference type="InParanoid" id="A0A804JWP7"/>
<name>A0A804JWP7_MUSAM</name>
<protein>
    <submittedName>
        <fullName evidence="1">Uncharacterized protein</fullName>
    </submittedName>
</protein>
<reference evidence="1" key="1">
    <citation type="submission" date="2021-05" db="UniProtKB">
        <authorList>
            <consortium name="EnsemblPlants"/>
        </authorList>
    </citation>
    <scope>IDENTIFICATION</scope>
    <source>
        <strain evidence="1">subsp. malaccensis</strain>
    </source>
</reference>
<dbReference type="AlphaFoldDB" id="A0A804JWP7"/>
<proteinExistence type="predicted"/>
<accession>A0A804JWP7</accession>
<dbReference type="Proteomes" id="UP000012960">
    <property type="component" value="Unplaced"/>
</dbReference>
<keyword evidence="2" id="KW-1185">Reference proteome</keyword>
<evidence type="ECO:0000313" key="2">
    <source>
        <dbReference type="Proteomes" id="UP000012960"/>
    </source>
</evidence>
<sequence>MSRGGRREEEEKGWQLRQWQLQPEEKERK</sequence>
<dbReference type="EnsemblPlants" id="Ma07_t17280.1">
    <property type="protein sequence ID" value="Ma07_p17280.1"/>
    <property type="gene ID" value="Ma07_g17280"/>
</dbReference>
<organism evidence="1 2">
    <name type="scientific">Musa acuminata subsp. malaccensis</name>
    <name type="common">Wild banana</name>
    <name type="synonym">Musa malaccensis</name>
    <dbReference type="NCBI Taxonomy" id="214687"/>
    <lineage>
        <taxon>Eukaryota</taxon>
        <taxon>Viridiplantae</taxon>
        <taxon>Streptophyta</taxon>
        <taxon>Embryophyta</taxon>
        <taxon>Tracheophyta</taxon>
        <taxon>Spermatophyta</taxon>
        <taxon>Magnoliopsida</taxon>
        <taxon>Liliopsida</taxon>
        <taxon>Zingiberales</taxon>
        <taxon>Musaceae</taxon>
        <taxon>Musa</taxon>
    </lineage>
</organism>